<organism evidence="2 3">
    <name type="scientific">Malassezia caprae</name>
    <dbReference type="NCBI Taxonomy" id="1381934"/>
    <lineage>
        <taxon>Eukaryota</taxon>
        <taxon>Fungi</taxon>
        <taxon>Dikarya</taxon>
        <taxon>Basidiomycota</taxon>
        <taxon>Ustilaginomycotina</taxon>
        <taxon>Malasseziomycetes</taxon>
        <taxon>Malasseziales</taxon>
        <taxon>Malasseziaceae</taxon>
        <taxon>Malassezia</taxon>
    </lineage>
</organism>
<accession>A0AAF0J013</accession>
<dbReference type="Proteomes" id="UP001220961">
    <property type="component" value="Chromosome 3"/>
</dbReference>
<sequence>MSWLRAWFGCCVCPRSKGSADAHADSVCYDSHMKNEQTPLLPPADGPPSGHLPSCRFPEEVINECLADLRTCVACTYSRKMLPVAKDDAPMQASSVVVETPVNATVQRSPGQILVHPMTPTDTSPASKIPPGADSANADEKDVVEATRARLLRCLAESEAS</sequence>
<evidence type="ECO:0000313" key="3">
    <source>
        <dbReference type="Proteomes" id="UP001220961"/>
    </source>
</evidence>
<gene>
    <name evidence="2" type="ORF">MCAP1_001804</name>
</gene>
<dbReference type="EMBL" id="CP119910">
    <property type="protein sequence ID" value="WFD19570.1"/>
    <property type="molecule type" value="Genomic_DNA"/>
</dbReference>
<reference evidence="2" key="1">
    <citation type="submission" date="2023-03" db="EMBL/GenBank/DDBJ databases">
        <title>Mating type loci evolution in Malassezia.</title>
        <authorList>
            <person name="Coelho M.A."/>
        </authorList>
    </citation>
    <scope>NUCLEOTIDE SEQUENCE</scope>
    <source>
        <strain evidence="2">CBS 10434</strain>
    </source>
</reference>
<dbReference type="AlphaFoldDB" id="A0AAF0J013"/>
<protein>
    <submittedName>
        <fullName evidence="2">Uncharacterized protein</fullName>
    </submittedName>
</protein>
<keyword evidence="3" id="KW-1185">Reference proteome</keyword>
<evidence type="ECO:0000256" key="1">
    <source>
        <dbReference type="SAM" id="MobiDB-lite"/>
    </source>
</evidence>
<name>A0AAF0J013_9BASI</name>
<evidence type="ECO:0000313" key="2">
    <source>
        <dbReference type="EMBL" id="WFD19570.1"/>
    </source>
</evidence>
<proteinExistence type="predicted"/>
<feature type="region of interest" description="Disordered" evidence="1">
    <location>
        <begin position="114"/>
        <end position="141"/>
    </location>
</feature>